<comment type="subcellular location">
    <subcellularLocation>
        <location evidence="1">Nucleus</location>
    </subcellularLocation>
</comment>
<feature type="domain" description="Serine/threonine-protein phosphatase 4 regulatory subunit 3-like central" evidence="3">
    <location>
        <begin position="16"/>
        <end position="335"/>
    </location>
</feature>
<dbReference type="Proteomes" id="UP000037460">
    <property type="component" value="Unassembled WGS sequence"/>
</dbReference>
<feature type="domain" description="Serine/threonine-protein phosphatase 4 regulatory subunit 3-like central" evidence="3">
    <location>
        <begin position="425"/>
        <end position="561"/>
    </location>
</feature>
<reference evidence="5" key="1">
    <citation type="journal article" date="2015" name="PLoS Genet.">
        <title>Genome Sequence and Transcriptome Analyses of Chrysochromulina tobin: Metabolic Tools for Enhanced Algal Fitness in the Prominent Order Prymnesiales (Haptophyceae).</title>
        <authorList>
            <person name="Hovde B.T."/>
            <person name="Deodato C.R."/>
            <person name="Hunsperger H.M."/>
            <person name="Ryken S.A."/>
            <person name="Yost W."/>
            <person name="Jha R.K."/>
            <person name="Patterson J."/>
            <person name="Monnat R.J. Jr."/>
            <person name="Barlow S.B."/>
            <person name="Starkenburg S.R."/>
            <person name="Cattolico R.A."/>
        </authorList>
    </citation>
    <scope>NUCLEOTIDE SEQUENCE</scope>
    <source>
        <strain evidence="5">CCMP291</strain>
    </source>
</reference>
<comment type="caution">
    <text evidence="4">The sequence shown here is derived from an EMBL/GenBank/DDBJ whole genome shotgun (WGS) entry which is preliminary data.</text>
</comment>
<dbReference type="InterPro" id="IPR006887">
    <property type="entry name" value="P4R3-like_central_dom"/>
</dbReference>
<dbReference type="EMBL" id="JWZX01003374">
    <property type="protein sequence ID" value="KOO21296.1"/>
    <property type="molecule type" value="Genomic_DNA"/>
</dbReference>
<gene>
    <name evidence="4" type="ORF">Ctob_006983</name>
</gene>
<dbReference type="InterPro" id="IPR016024">
    <property type="entry name" value="ARM-type_fold"/>
</dbReference>
<evidence type="ECO:0000256" key="1">
    <source>
        <dbReference type="ARBA" id="ARBA00004123"/>
    </source>
</evidence>
<dbReference type="AlphaFoldDB" id="A0A0M0J3X6"/>
<evidence type="ECO:0000313" key="4">
    <source>
        <dbReference type="EMBL" id="KOO21296.1"/>
    </source>
</evidence>
<keyword evidence="2" id="KW-0539">Nucleus</keyword>
<evidence type="ECO:0000259" key="3">
    <source>
        <dbReference type="Pfam" id="PF04802"/>
    </source>
</evidence>
<organism evidence="4 5">
    <name type="scientific">Chrysochromulina tobinii</name>
    <dbReference type="NCBI Taxonomy" id="1460289"/>
    <lineage>
        <taxon>Eukaryota</taxon>
        <taxon>Haptista</taxon>
        <taxon>Haptophyta</taxon>
        <taxon>Prymnesiophyceae</taxon>
        <taxon>Prymnesiales</taxon>
        <taxon>Chrysochromulinaceae</taxon>
        <taxon>Chrysochromulina</taxon>
    </lineage>
</organism>
<dbReference type="GO" id="GO:0030289">
    <property type="term" value="C:protein phosphatase 4 complex"/>
    <property type="evidence" value="ECO:0007669"/>
    <property type="project" value="TreeGrafter"/>
</dbReference>
<evidence type="ECO:0000256" key="2">
    <source>
        <dbReference type="ARBA" id="ARBA00023242"/>
    </source>
</evidence>
<dbReference type="GO" id="GO:0005654">
    <property type="term" value="C:nucleoplasm"/>
    <property type="evidence" value="ECO:0007669"/>
    <property type="project" value="TreeGrafter"/>
</dbReference>
<dbReference type="GO" id="GO:0072542">
    <property type="term" value="F:protein phosphatase activator activity"/>
    <property type="evidence" value="ECO:0007669"/>
    <property type="project" value="TreeGrafter"/>
</dbReference>
<dbReference type="Pfam" id="PF04802">
    <property type="entry name" value="PP4R3"/>
    <property type="match status" value="2"/>
</dbReference>
<dbReference type="InterPro" id="IPR051137">
    <property type="entry name" value="PP4R3-like"/>
</dbReference>
<protein>
    <submittedName>
        <fullName evidence="4">Serine threonine-protein phosphatase 4 regulatory subunit 3b isoform 1</fullName>
    </submittedName>
</protein>
<sequence length="924" mass="99728">MLPAAEMRNLPAIAEMLADVPMVQRGRLAELLLAKDYVPQLVALFETAEDLDTAENLHRFFAIFKGIVMLNNTTLYETLLRDDLLMGVVGALEYDPELKCHEIQHRRFLREEVHFKEVIPFGDASVLKRVHQNFLIGFLKDVVLPRALDDNTFAALNQVQFYNNVQIVSSLTSDGPFLSNLHAKLSAVASGADVNELLDALRLLQELCTIAKTLQLYHRASFYRRVVEHGYFGPLATFLTRPEPSLRLAAIEVLLASTQHDPSLLRSHVLQQKPDSLMLRSMVQVLTSNEPSGEKAQITEVLRVLLDPDGMEGREQDEFLNLFYENYVHELAGPVAGVVLSCVGSTNDNPHAVPVVAAAPDAVVAPAPTLDGSSSSGTEAPHVVFDMLVYDSVTEGSPVGSSDCRSGGTGCGGSEEPDGVLSARQHVCELLCFCVLKHSYRIKYFILRNNILAKVLKLASHRDKCLVLAAVRFFRQCIGLKDEFYNRYIVKNRCFEPILVQLYANRQRDNLLHSSILELFEFVRKENIKSLIAHLVETYREKLTPLTHTEIFRGLVVRHDQNAMNGGSCLPPSSVVACGSNVALGARGSLACGPRRSTSVCLGGRPAFPDEDDDSAYFNTSDDDDEVTNTADGFSVIGVPGQWLPPPRPAHAPAVDRYSSGTLHSGTVPGNEFPRAQTATLSAALIDNETHPRIAYETAALSEPRALLGGLGRGGGIGILGGALPLVQQREQLSARVDHLGGAPRANDEVGIRGPLGLPTGHGTPPVGAPIHPPSEVKENAAPRVAWEGVPADATWQELAAATADGAPKLLRPMVASLAGFRSTASGELHHMFRQPHVATELRAPEGMADAFAAADAVAVADPVAAAPAVVAVAATLGTPSTSTVPASAPMIVAARARMPVMLAADETDEHTRKRQRANGAVEE</sequence>
<dbReference type="SUPFAM" id="SSF48371">
    <property type="entry name" value="ARM repeat"/>
    <property type="match status" value="1"/>
</dbReference>
<dbReference type="PANTHER" id="PTHR23318">
    <property type="entry name" value="ATP SYNTHASE GAMMA-RELATED"/>
    <property type="match status" value="1"/>
</dbReference>
<keyword evidence="5" id="KW-1185">Reference proteome</keyword>
<accession>A0A0M0J3X6</accession>
<name>A0A0M0J3X6_9EUKA</name>
<dbReference type="OrthoDB" id="27483at2759"/>
<dbReference type="PANTHER" id="PTHR23318:SF0">
    <property type="entry name" value="SERINE_THREONINE-PROTEIN PHOSPHATASE 4 REGULATORY SUBUNIT 3"/>
    <property type="match status" value="1"/>
</dbReference>
<proteinExistence type="predicted"/>
<evidence type="ECO:0000313" key="5">
    <source>
        <dbReference type="Proteomes" id="UP000037460"/>
    </source>
</evidence>